<evidence type="ECO:0000256" key="4">
    <source>
        <dbReference type="ARBA" id="ARBA00022801"/>
    </source>
</evidence>
<dbReference type="InterPro" id="IPR029058">
    <property type="entry name" value="AB_hydrolase_fold"/>
</dbReference>
<evidence type="ECO:0000313" key="8">
    <source>
        <dbReference type="Proteomes" id="UP000714618"/>
    </source>
</evidence>
<dbReference type="SUPFAM" id="SSF53474">
    <property type="entry name" value="alpha/beta-Hydrolases"/>
    <property type="match status" value="1"/>
</dbReference>
<keyword evidence="5" id="KW-0325">Glycoprotein</keyword>
<keyword evidence="3" id="KW-0645">Protease</keyword>
<comment type="caution">
    <text evidence="7">The sequence shown here is derived from an EMBL/GenBank/DDBJ whole genome shotgun (WGS) entry which is preliminary data.</text>
</comment>
<dbReference type="Gene3D" id="3.40.50.1820">
    <property type="entry name" value="alpha/beta hydrolase"/>
    <property type="match status" value="1"/>
</dbReference>
<keyword evidence="6" id="KW-0732">Signal</keyword>
<dbReference type="InterPro" id="IPR001563">
    <property type="entry name" value="Peptidase_S10"/>
</dbReference>
<dbReference type="Pfam" id="PF00450">
    <property type="entry name" value="Peptidase_S10"/>
    <property type="match status" value="1"/>
</dbReference>
<dbReference type="AlphaFoldDB" id="A0A9N8JQK3"/>
<evidence type="ECO:0000256" key="3">
    <source>
        <dbReference type="ARBA" id="ARBA00022670"/>
    </source>
</evidence>
<organism evidence="7 8">
    <name type="scientific">Aureobasidium mustum</name>
    <dbReference type="NCBI Taxonomy" id="2773714"/>
    <lineage>
        <taxon>Eukaryota</taxon>
        <taxon>Fungi</taxon>
        <taxon>Dikarya</taxon>
        <taxon>Ascomycota</taxon>
        <taxon>Pezizomycotina</taxon>
        <taxon>Dothideomycetes</taxon>
        <taxon>Dothideomycetidae</taxon>
        <taxon>Dothideales</taxon>
        <taxon>Saccotheciaceae</taxon>
        <taxon>Aureobasidium</taxon>
    </lineage>
</organism>
<comment type="similarity">
    <text evidence="1">Belongs to the peptidase S10 family.</text>
</comment>
<feature type="chain" id="PRO_5040290144" description="Serine carboxypeptidase" evidence="6">
    <location>
        <begin position="19"/>
        <end position="149"/>
    </location>
</feature>
<evidence type="ECO:0000256" key="1">
    <source>
        <dbReference type="ARBA" id="ARBA00009431"/>
    </source>
</evidence>
<keyword evidence="4" id="KW-0378">Hydrolase</keyword>
<name>A0A9N8JQK3_9PEZI</name>
<feature type="signal peptide" evidence="6">
    <location>
        <begin position="1"/>
        <end position="18"/>
    </location>
</feature>
<evidence type="ECO:0008006" key="9">
    <source>
        <dbReference type="Google" id="ProtNLM"/>
    </source>
</evidence>
<proteinExistence type="inferred from homology"/>
<accession>A0A9N8JQK3</accession>
<evidence type="ECO:0000313" key="7">
    <source>
        <dbReference type="EMBL" id="CAD0091557.1"/>
    </source>
</evidence>
<dbReference type="EMBL" id="CAIJEO010000004">
    <property type="protein sequence ID" value="CAD0091557.1"/>
    <property type="molecule type" value="Genomic_DNA"/>
</dbReference>
<dbReference type="GO" id="GO:0004185">
    <property type="term" value="F:serine-type carboxypeptidase activity"/>
    <property type="evidence" value="ECO:0007669"/>
    <property type="project" value="InterPro"/>
</dbReference>
<sequence>MKVSVVSTLLLASSAIAGRSPQHVNKKLPERVRSVPAGLPAVGLDKRAAAKKKHHIIPQNKNTTKYAVDGTKIPDVDFDIGESYAGLMPISSQQNASELYFWFFPSEDTHASDEILIWLNGGPGCSSLEGLLQENGPFKWDYGSSPSAW</sequence>
<dbReference type="Proteomes" id="UP000714618">
    <property type="component" value="Unassembled WGS sequence"/>
</dbReference>
<keyword evidence="2" id="KW-0121">Carboxypeptidase</keyword>
<evidence type="ECO:0000256" key="2">
    <source>
        <dbReference type="ARBA" id="ARBA00022645"/>
    </source>
</evidence>
<gene>
    <name evidence="7" type="ORF">AWRI4233_LOCUS3370</name>
</gene>
<evidence type="ECO:0000256" key="5">
    <source>
        <dbReference type="ARBA" id="ARBA00023180"/>
    </source>
</evidence>
<keyword evidence="8" id="KW-1185">Reference proteome</keyword>
<dbReference type="GO" id="GO:0006508">
    <property type="term" value="P:proteolysis"/>
    <property type="evidence" value="ECO:0007669"/>
    <property type="project" value="UniProtKB-KW"/>
</dbReference>
<reference evidence="7" key="1">
    <citation type="submission" date="2020-06" db="EMBL/GenBank/DDBJ databases">
        <authorList>
            <person name="Onetto C."/>
        </authorList>
    </citation>
    <scope>NUCLEOTIDE SEQUENCE</scope>
</reference>
<evidence type="ECO:0000256" key="6">
    <source>
        <dbReference type="SAM" id="SignalP"/>
    </source>
</evidence>
<protein>
    <recommendedName>
        <fullName evidence="9">Serine carboxypeptidase</fullName>
    </recommendedName>
</protein>
<dbReference type="OrthoDB" id="443318at2759"/>